<dbReference type="Proteomes" id="UP000756427">
    <property type="component" value="Unassembled WGS sequence"/>
</dbReference>
<keyword evidence="2" id="KW-0472">Membrane</keyword>
<dbReference type="RefSeq" id="WP_303975813.1">
    <property type="nucleotide sequence ID" value="NZ_JABZXR010000020.1"/>
</dbReference>
<evidence type="ECO:0000256" key="1">
    <source>
        <dbReference type="SAM" id="MobiDB-lite"/>
    </source>
</evidence>
<evidence type="ECO:0000313" key="4">
    <source>
        <dbReference type="Proteomes" id="UP000756427"/>
    </source>
</evidence>
<evidence type="ECO:0000256" key="2">
    <source>
        <dbReference type="SAM" id="Phobius"/>
    </source>
</evidence>
<keyword evidence="2" id="KW-1133">Transmembrane helix</keyword>
<keyword evidence="2" id="KW-0812">Transmembrane</keyword>
<organism evidence="3 4">
    <name type="scientific">Rothia mucilaginosa</name>
    <dbReference type="NCBI Taxonomy" id="43675"/>
    <lineage>
        <taxon>Bacteria</taxon>
        <taxon>Bacillati</taxon>
        <taxon>Actinomycetota</taxon>
        <taxon>Actinomycetes</taxon>
        <taxon>Micrococcales</taxon>
        <taxon>Micrococcaceae</taxon>
        <taxon>Rothia</taxon>
    </lineage>
</organism>
<proteinExistence type="predicted"/>
<protein>
    <recommendedName>
        <fullName evidence="5">Holin</fullName>
    </recommendedName>
</protein>
<comment type="caution">
    <text evidence="3">The sequence shown here is derived from an EMBL/GenBank/DDBJ whole genome shotgun (WGS) entry which is preliminary data.</text>
</comment>
<evidence type="ECO:0008006" key="5">
    <source>
        <dbReference type="Google" id="ProtNLM"/>
    </source>
</evidence>
<dbReference type="EMBL" id="JABZXR010000020">
    <property type="protein sequence ID" value="MBF1663996.1"/>
    <property type="molecule type" value="Genomic_DNA"/>
</dbReference>
<gene>
    <name evidence="3" type="ORF">HXO64_05505</name>
</gene>
<dbReference type="AlphaFoldDB" id="A0A930L438"/>
<sequence length="84" mass="8716">MRNLSRRQRAVLRKGIYLVAPALSAVLVVFGVWTNEQAATVTGAVTTILTTALAFFNTDPDLYEGTAGDGDASAEPGGSAESGE</sequence>
<accession>A0A930L438</accession>
<feature type="region of interest" description="Disordered" evidence="1">
    <location>
        <begin position="65"/>
        <end position="84"/>
    </location>
</feature>
<feature type="transmembrane region" description="Helical" evidence="2">
    <location>
        <begin position="15"/>
        <end position="33"/>
    </location>
</feature>
<feature type="transmembrane region" description="Helical" evidence="2">
    <location>
        <begin position="39"/>
        <end position="56"/>
    </location>
</feature>
<evidence type="ECO:0000313" key="3">
    <source>
        <dbReference type="EMBL" id="MBF1663996.1"/>
    </source>
</evidence>
<reference evidence="3" key="1">
    <citation type="submission" date="2020-04" db="EMBL/GenBank/DDBJ databases">
        <title>Deep metagenomics examines the oral microbiome during advanced dental caries in children, revealing novel taxa and co-occurrences with host molecules.</title>
        <authorList>
            <person name="Baker J.L."/>
            <person name="Morton J.T."/>
            <person name="Dinis M."/>
            <person name="Alvarez R."/>
            <person name="Tran N.C."/>
            <person name="Knight R."/>
            <person name="Edlund A."/>
        </authorList>
    </citation>
    <scope>NUCLEOTIDE SEQUENCE</scope>
    <source>
        <strain evidence="3">JCVI_44_bin.2</strain>
    </source>
</reference>
<name>A0A930L438_9MICC</name>